<evidence type="ECO:0000313" key="2">
    <source>
        <dbReference type="EMBL" id="SNS87745.1"/>
    </source>
</evidence>
<dbReference type="Gene3D" id="2.20.25.680">
    <property type="match status" value="1"/>
</dbReference>
<accession>A0A239I2C0</accession>
<dbReference type="Proteomes" id="UP000198386">
    <property type="component" value="Unassembled WGS sequence"/>
</dbReference>
<keyword evidence="3" id="KW-1185">Reference proteome</keyword>
<name>A0A239I2C0_9ACTN</name>
<feature type="region of interest" description="Disordered" evidence="1">
    <location>
        <begin position="1"/>
        <end position="28"/>
    </location>
</feature>
<reference evidence="3" key="1">
    <citation type="submission" date="2017-06" db="EMBL/GenBank/DDBJ databases">
        <authorList>
            <person name="Varghese N."/>
            <person name="Submissions S."/>
        </authorList>
    </citation>
    <scope>NUCLEOTIDE SEQUENCE [LARGE SCALE GENOMIC DNA]</scope>
    <source>
        <strain evidence="3">DSM 45423</strain>
    </source>
</reference>
<dbReference type="AlphaFoldDB" id="A0A239I2C0"/>
<evidence type="ECO:0000256" key="1">
    <source>
        <dbReference type="SAM" id="MobiDB-lite"/>
    </source>
</evidence>
<feature type="compositionally biased region" description="Low complexity" evidence="1">
    <location>
        <begin position="1"/>
        <end position="13"/>
    </location>
</feature>
<dbReference type="RefSeq" id="WP_089405783.1">
    <property type="nucleotide sequence ID" value="NZ_FZOH01000010.1"/>
</dbReference>
<evidence type="ECO:0000313" key="3">
    <source>
        <dbReference type="Proteomes" id="UP000198386"/>
    </source>
</evidence>
<dbReference type="EMBL" id="FZOH01000010">
    <property type="protein sequence ID" value="SNS87745.1"/>
    <property type="molecule type" value="Genomic_DNA"/>
</dbReference>
<proteinExistence type="predicted"/>
<protein>
    <submittedName>
        <fullName evidence="2">Uncharacterized protein</fullName>
    </submittedName>
</protein>
<sequence>MAATAPTATTSTTGRSVHAPTPHPGRAPEHAWHAVALSRDLRPGGWLQVCLLGRTWRLRRDDGGLVADPPAWAVRERFGVVWLAPACPRDVPLELPEHEDRRFVRRWLAPTRAAGPAGPLADALLAVAQHRRPAVLREPFRVRLDLRDAGAATTVLHLLHPEDGDSTRVYTGVYLAAGPGRPLPGPDAVAAEVARQQRLLAEAVSRCARWAAHDQVT</sequence>
<gene>
    <name evidence="2" type="ORF">SAMN04488107_4119</name>
</gene>
<dbReference type="OrthoDB" id="5243643at2"/>
<organism evidence="2 3">
    <name type="scientific">Geodermatophilus saharensis</name>
    <dbReference type="NCBI Taxonomy" id="1137994"/>
    <lineage>
        <taxon>Bacteria</taxon>
        <taxon>Bacillati</taxon>
        <taxon>Actinomycetota</taxon>
        <taxon>Actinomycetes</taxon>
        <taxon>Geodermatophilales</taxon>
        <taxon>Geodermatophilaceae</taxon>
        <taxon>Geodermatophilus</taxon>
    </lineage>
</organism>